<dbReference type="Proteomes" id="UP000091918">
    <property type="component" value="Unassembled WGS sequence"/>
</dbReference>
<name>A0A1B7NQ51_9EURO</name>
<evidence type="ECO:0000256" key="5">
    <source>
        <dbReference type="PROSITE-ProRule" id="PRU00708"/>
    </source>
</evidence>
<dbReference type="Pfam" id="PF13041">
    <property type="entry name" value="PPR_2"/>
    <property type="match status" value="1"/>
</dbReference>
<feature type="compositionally biased region" description="Basic and acidic residues" evidence="6">
    <location>
        <begin position="402"/>
        <end position="458"/>
    </location>
</feature>
<reference evidence="7 8" key="1">
    <citation type="submission" date="2015-07" db="EMBL/GenBank/DDBJ databases">
        <title>Emmonsia species relationships and genome sequence.</title>
        <authorList>
            <person name="Cuomo C.A."/>
            <person name="Schwartz I.S."/>
            <person name="Kenyon C."/>
            <person name="de Hoog G.S."/>
            <person name="Govender N.P."/>
            <person name="Botha A."/>
            <person name="Moreno L."/>
            <person name="de Vries M."/>
            <person name="Munoz J.F."/>
            <person name="Stielow J.B."/>
        </authorList>
    </citation>
    <scope>NUCLEOTIDE SEQUENCE [LARGE SCALE GENOMIC DNA]</scope>
    <source>
        <strain evidence="7 8">CBS 136260</strain>
    </source>
</reference>
<dbReference type="PROSITE" id="PS51375">
    <property type="entry name" value="PPR"/>
    <property type="match status" value="1"/>
</dbReference>
<evidence type="ECO:0000256" key="4">
    <source>
        <dbReference type="ARBA" id="ARBA00044511"/>
    </source>
</evidence>
<evidence type="ECO:0000256" key="3">
    <source>
        <dbReference type="ARBA" id="ARBA00044493"/>
    </source>
</evidence>
<dbReference type="InterPro" id="IPR011990">
    <property type="entry name" value="TPR-like_helical_dom_sf"/>
</dbReference>
<comment type="subunit">
    <text evidence="4">Binds to mitochondrial small subunit 15S rRNA.</text>
</comment>
<dbReference type="InterPro" id="IPR002885">
    <property type="entry name" value="PPR_rpt"/>
</dbReference>
<evidence type="ECO:0000256" key="1">
    <source>
        <dbReference type="ARBA" id="ARBA00006192"/>
    </source>
</evidence>
<feature type="compositionally biased region" description="Basic and acidic residues" evidence="6">
    <location>
        <begin position="44"/>
        <end position="69"/>
    </location>
</feature>
<feature type="region of interest" description="Disordered" evidence="6">
    <location>
        <begin position="44"/>
        <end position="97"/>
    </location>
</feature>
<comment type="function">
    <text evidence="3">Regulates mitochondrial small subunit maturation by controlling 15S rRNA 5'-end processing. Localizes to the 5' precursor of the 15S rRNA in a position that is subsequently occupied by mS47 in the mature yeast mtSSU. Uses structure and sequence-specific RNA recognition, binding to a single-stranded region of the precursor and specifically recognizing bases -6 to -1. The exchange of Ccm1 for mS47 is coupled to the irreversible removal of precursor rRNA that is accompanied by conformational changes of the mitoribosomal proteins uS5m and mS26. These conformational changes signal completion of 5'-end rRNA processing through protection of the mature 5'-end of the 15S rRNA and stabilization of mS47. The removal of the 5' precursor together with the dissociation of Ccm1 may be catalyzed by the 5'-3' exoribonuclease Pet127. Involved in the specific removal of group I introns in mitochondrial encoded transcripts.</text>
</comment>
<dbReference type="STRING" id="1658172.A0A1B7NQ51"/>
<dbReference type="Gene3D" id="1.25.40.10">
    <property type="entry name" value="Tetratricopeptide repeat domain"/>
    <property type="match status" value="1"/>
</dbReference>
<proteinExistence type="inferred from homology"/>
<evidence type="ECO:0000256" key="6">
    <source>
        <dbReference type="SAM" id="MobiDB-lite"/>
    </source>
</evidence>
<dbReference type="AlphaFoldDB" id="A0A1B7NQ51"/>
<dbReference type="OrthoDB" id="185373at2759"/>
<evidence type="ECO:0000256" key="2">
    <source>
        <dbReference type="ARBA" id="ARBA00022737"/>
    </source>
</evidence>
<feature type="compositionally biased region" description="Polar residues" evidence="6">
    <location>
        <begin position="70"/>
        <end position="89"/>
    </location>
</feature>
<feature type="region of interest" description="Disordered" evidence="6">
    <location>
        <begin position="402"/>
        <end position="481"/>
    </location>
</feature>
<dbReference type="NCBIfam" id="TIGR00756">
    <property type="entry name" value="PPR"/>
    <property type="match status" value="1"/>
</dbReference>
<comment type="caution">
    <text evidence="7">The sequence shown here is derived from an EMBL/GenBank/DDBJ whole genome shotgun (WGS) entry which is preliminary data.</text>
</comment>
<feature type="repeat" description="PPR" evidence="5">
    <location>
        <begin position="174"/>
        <end position="208"/>
    </location>
</feature>
<dbReference type="PANTHER" id="PTHR47447">
    <property type="entry name" value="OS03G0856100 PROTEIN"/>
    <property type="match status" value="1"/>
</dbReference>
<evidence type="ECO:0000313" key="7">
    <source>
        <dbReference type="EMBL" id="OAX78942.1"/>
    </source>
</evidence>
<gene>
    <name evidence="7" type="ORF">ACJ72_06743</name>
</gene>
<dbReference type="PANTHER" id="PTHR47447:SF17">
    <property type="entry name" value="OS12G0638900 PROTEIN"/>
    <property type="match status" value="1"/>
</dbReference>
<dbReference type="EMBL" id="LGUA01001232">
    <property type="protein sequence ID" value="OAX78942.1"/>
    <property type="molecule type" value="Genomic_DNA"/>
</dbReference>
<protein>
    <recommendedName>
        <fullName evidence="9">Pentatricopeptide repeat protein</fullName>
    </recommendedName>
</protein>
<feature type="compositionally biased region" description="Acidic residues" evidence="6">
    <location>
        <begin position="466"/>
        <end position="481"/>
    </location>
</feature>
<evidence type="ECO:0008006" key="9">
    <source>
        <dbReference type="Google" id="ProtNLM"/>
    </source>
</evidence>
<keyword evidence="8" id="KW-1185">Reference proteome</keyword>
<sequence>MLRCSNVCARSTYATRLAGRGSSMISDRFLGGLLAKHITRNATEHRSISTSSFDKRWSGGRERTPRSRSDPPQGTPSWKKTRFNKQGSKPDTKDEELVEADLVEESMVGTDGKPKPEEKRIWRPTVSKKAIDIELEWARDSVVLSNRVTQILKKGDLEKAVTLVRVAQSRGYDCMVAWNVLFDHEMKNDRPVAAFKLYNDMKKRGRKPNTYTYTIMFRGLARSSSKKAVQIALSIYKSLCLPSSGVKPSILHVNAILGVCSRHGNMDALWEVAGSLPERGHGAPDSRTFTIILNGLQARIANEIQNLDPRSQADGIAEKKAAVVREGKRIWADVVRRWRTGDFVVDQPLVSAMGHLLVFGQRKRDCLDVFALLHQTMGIPMLEGVDLQLEALRSREQKKIAEQGDLKAVKARQESSTESPELEKDPMGNDEMNHIMKEEPNQLSEKQEPPFEKPEPVSEKSVLPAEESEQFNEESEPLSEAEEFKDLFNPVDLSQARNNAQTKAKSRTPKITLPSPTNDELSLVLAACRTTPNGIAIGRAYWENLTSDPNKSTIKPDTHSFHEYLRLLRVARSSAETLRVVKEMLPKTDMVARKTFVIAISCCSRDRKNPHVLETASELVGLMDTKLQQPEPEILSKYLELVRYCISEESVKESTLVLARMSDTKNSDMVFKKRISDAITALRPHVEKLISLLAYTTLSKHVKDMDEEARIKAAIERVADGSWPFSRDYLPSFEESVYILKQAKQLHDLALREKTLSAEERTALDTENKRLKAILGPGR</sequence>
<organism evidence="7 8">
    <name type="scientific">Emergomyces africanus</name>
    <dbReference type="NCBI Taxonomy" id="1955775"/>
    <lineage>
        <taxon>Eukaryota</taxon>
        <taxon>Fungi</taxon>
        <taxon>Dikarya</taxon>
        <taxon>Ascomycota</taxon>
        <taxon>Pezizomycotina</taxon>
        <taxon>Eurotiomycetes</taxon>
        <taxon>Eurotiomycetidae</taxon>
        <taxon>Onygenales</taxon>
        <taxon>Ajellomycetaceae</taxon>
        <taxon>Emergomyces</taxon>
    </lineage>
</organism>
<keyword evidence="2" id="KW-0677">Repeat</keyword>
<accession>A0A1B7NQ51</accession>
<evidence type="ECO:0000313" key="8">
    <source>
        <dbReference type="Proteomes" id="UP000091918"/>
    </source>
</evidence>
<comment type="similarity">
    <text evidence="1">Belongs to the CCM1 family.</text>
</comment>